<dbReference type="GO" id="GO:0006508">
    <property type="term" value="P:proteolysis"/>
    <property type="evidence" value="ECO:0007669"/>
    <property type="project" value="TreeGrafter"/>
</dbReference>
<dbReference type="GO" id="GO:0030145">
    <property type="term" value="F:manganese ion binding"/>
    <property type="evidence" value="ECO:0007669"/>
    <property type="project" value="InterPro"/>
</dbReference>
<evidence type="ECO:0000313" key="10">
    <source>
        <dbReference type="Proteomes" id="UP000242525"/>
    </source>
</evidence>
<organism evidence="9 10">
    <name type="scientific">Geotrichum candidum</name>
    <name type="common">Oospora lactis</name>
    <name type="synonym">Dipodascus geotrichum</name>
    <dbReference type="NCBI Taxonomy" id="1173061"/>
    <lineage>
        <taxon>Eukaryota</taxon>
        <taxon>Fungi</taxon>
        <taxon>Dikarya</taxon>
        <taxon>Ascomycota</taxon>
        <taxon>Saccharomycotina</taxon>
        <taxon>Dipodascomycetes</taxon>
        <taxon>Dipodascales</taxon>
        <taxon>Dipodascaceae</taxon>
        <taxon>Geotrichum</taxon>
    </lineage>
</organism>
<dbReference type="InterPro" id="IPR036005">
    <property type="entry name" value="Creatinase/aminopeptidase-like"/>
</dbReference>
<dbReference type="GO" id="GO:0005739">
    <property type="term" value="C:mitochondrion"/>
    <property type="evidence" value="ECO:0007669"/>
    <property type="project" value="TreeGrafter"/>
</dbReference>
<dbReference type="PANTHER" id="PTHR43226">
    <property type="entry name" value="XAA-PRO AMINOPEPTIDASE 3"/>
    <property type="match status" value="1"/>
</dbReference>
<reference evidence="9" key="1">
    <citation type="submission" date="2014-03" db="EMBL/GenBank/DDBJ databases">
        <authorList>
            <person name="Casaregola S."/>
        </authorList>
    </citation>
    <scope>NUCLEOTIDE SEQUENCE [LARGE SCALE GENOMIC DNA]</scope>
    <source>
        <strain evidence="9">CLIB 918</strain>
    </source>
</reference>
<keyword evidence="3" id="KW-0963">Cytoplasm</keyword>
<protein>
    <submittedName>
        <fullName evidence="9">Similar to Saccharomyces cerevisiae YER078C ICP55 Mitochondrial aminopeptidase</fullName>
    </submittedName>
</protein>
<evidence type="ECO:0000256" key="1">
    <source>
        <dbReference type="ARBA" id="ARBA00001936"/>
    </source>
</evidence>
<dbReference type="STRING" id="1173061.A0A0J9XDD1"/>
<accession>A0A0J9XDD1</accession>
<dbReference type="Pfam" id="PF05195">
    <property type="entry name" value="AMP_N"/>
    <property type="match status" value="1"/>
</dbReference>
<evidence type="ECO:0000256" key="2">
    <source>
        <dbReference type="ARBA" id="ARBA00008766"/>
    </source>
</evidence>
<evidence type="ECO:0000313" key="9">
    <source>
        <dbReference type="EMBL" id="CDO54867.1"/>
    </source>
</evidence>
<comment type="caution">
    <text evidence="9">The sequence shown here is derived from an EMBL/GenBank/DDBJ whole genome shotgun (WGS) entry which is preliminary data.</text>
</comment>
<dbReference type="Gene3D" id="3.40.350.10">
    <property type="entry name" value="Creatinase/prolidase N-terminal domain"/>
    <property type="match status" value="1"/>
</dbReference>
<dbReference type="SUPFAM" id="SSF55920">
    <property type="entry name" value="Creatinase/aminopeptidase"/>
    <property type="match status" value="1"/>
</dbReference>
<keyword evidence="10" id="KW-1185">Reference proteome</keyword>
<dbReference type="PROSITE" id="PS00491">
    <property type="entry name" value="PROLINE_PEPTIDASE"/>
    <property type="match status" value="1"/>
</dbReference>
<evidence type="ECO:0000256" key="6">
    <source>
        <dbReference type="ARBA" id="ARBA00023211"/>
    </source>
</evidence>
<dbReference type="OrthoDB" id="4215474at2759"/>
<comment type="similarity">
    <text evidence="2">Belongs to the peptidase M24B family.</text>
</comment>
<dbReference type="InterPro" id="IPR007865">
    <property type="entry name" value="Aminopep_P_N"/>
</dbReference>
<dbReference type="Pfam" id="PF00557">
    <property type="entry name" value="Peptidase_M24"/>
    <property type="match status" value="1"/>
</dbReference>
<dbReference type="InterPro" id="IPR052433">
    <property type="entry name" value="X-Pro_dipept-like"/>
</dbReference>
<dbReference type="GO" id="GO:0070006">
    <property type="term" value="F:metalloaminopeptidase activity"/>
    <property type="evidence" value="ECO:0007669"/>
    <property type="project" value="InterPro"/>
</dbReference>
<keyword evidence="9" id="KW-0031">Aminopeptidase</keyword>
<evidence type="ECO:0000256" key="3">
    <source>
        <dbReference type="ARBA" id="ARBA00022490"/>
    </source>
</evidence>
<feature type="region of interest" description="Disordered" evidence="7">
    <location>
        <begin position="17"/>
        <end position="37"/>
    </location>
</feature>
<feature type="domain" description="Aminopeptidase P N-terminal" evidence="8">
    <location>
        <begin position="42"/>
        <end position="177"/>
    </location>
</feature>
<keyword evidence="6" id="KW-0464">Manganese</keyword>
<gene>
    <name evidence="9" type="ORF">BN980_GECA09s00549g</name>
</gene>
<sequence>MQRLSLTRTYASAPQGSFLTAGQPIHETHPHKLRPGEITPGISAQEYYARRQLILDSIPDKSLVIIPGNDVQFATNSVFYEFRQDPNFFYLTGFLEPQAALVLYRENENNMESIFFVPGKDYQAELWDGTRSGPNGAIEMFNADRAYPFSEIYSQIELLLKDAETIYMDTFPAKTSNRLPSFFKSHGQNVVKNSLVELFKKAGRKEYKSAVALVEKSRLVKSEAEIDNLRIAAELSSAAYNKAYATGFRTEGQLQAFLDYEFRMAGCEESAYLPVVAGGAHALTIHYTRNDDLLHDGDMVLVDAGGRYGGYCADISRTWPVSGKFTEPQRDLYQACLNVNKECIKLCTASSGLSLHDIHSHSESVMLTELKNCGFTGLTQRQLHVLYPHYIGHNLGIDVHDITQPPRYAKLQPGQVITIEPGVYVPENSELFPKHFRGLGIRIEDDVVVGERDYEVITADTWKEIEDIERAAEGRL</sequence>
<dbReference type="AlphaFoldDB" id="A0A0J9XDD1"/>
<proteinExistence type="inferred from homology"/>
<dbReference type="InterPro" id="IPR000994">
    <property type="entry name" value="Pept_M24"/>
</dbReference>
<keyword evidence="5" id="KW-0378">Hydrolase</keyword>
<dbReference type="InterPro" id="IPR001131">
    <property type="entry name" value="Peptidase_M24B_aminopep-P_CS"/>
</dbReference>
<dbReference type="SUPFAM" id="SSF53092">
    <property type="entry name" value="Creatinase/prolidase N-terminal domain"/>
    <property type="match status" value="1"/>
</dbReference>
<dbReference type="EMBL" id="CCBN010000009">
    <property type="protein sequence ID" value="CDO54867.1"/>
    <property type="molecule type" value="Genomic_DNA"/>
</dbReference>
<dbReference type="CDD" id="cd01087">
    <property type="entry name" value="Prolidase"/>
    <property type="match status" value="1"/>
</dbReference>
<comment type="cofactor">
    <cofactor evidence="1">
        <name>Mn(2+)</name>
        <dbReference type="ChEBI" id="CHEBI:29035"/>
    </cofactor>
</comment>
<name>A0A0J9XDD1_GEOCN</name>
<evidence type="ECO:0000256" key="7">
    <source>
        <dbReference type="SAM" id="MobiDB-lite"/>
    </source>
</evidence>
<evidence type="ECO:0000256" key="4">
    <source>
        <dbReference type="ARBA" id="ARBA00022723"/>
    </source>
</evidence>
<dbReference type="InterPro" id="IPR001714">
    <property type="entry name" value="Pept_M24_MAP"/>
</dbReference>
<dbReference type="PANTHER" id="PTHR43226:SF4">
    <property type="entry name" value="XAA-PRO AMINOPEPTIDASE 3"/>
    <property type="match status" value="1"/>
</dbReference>
<dbReference type="InterPro" id="IPR029149">
    <property type="entry name" value="Creatin/AminoP/Spt16_N"/>
</dbReference>
<keyword evidence="9" id="KW-0645">Protease</keyword>
<dbReference type="Gene3D" id="3.90.230.10">
    <property type="entry name" value="Creatinase/methionine aminopeptidase superfamily"/>
    <property type="match status" value="1"/>
</dbReference>
<dbReference type="PRINTS" id="PR00599">
    <property type="entry name" value="MAPEPTIDASE"/>
</dbReference>
<evidence type="ECO:0000256" key="5">
    <source>
        <dbReference type="ARBA" id="ARBA00022801"/>
    </source>
</evidence>
<dbReference type="SMART" id="SM01011">
    <property type="entry name" value="AMP_N"/>
    <property type="match status" value="1"/>
</dbReference>
<keyword evidence="4" id="KW-0479">Metal-binding</keyword>
<evidence type="ECO:0000259" key="8">
    <source>
        <dbReference type="SMART" id="SM01011"/>
    </source>
</evidence>
<dbReference type="Proteomes" id="UP000242525">
    <property type="component" value="Unassembled WGS sequence"/>
</dbReference>